<dbReference type="InterPro" id="IPR035980">
    <property type="entry name" value="Ribosomal_bS6_sf"/>
</dbReference>
<proteinExistence type="inferred from homology"/>
<dbReference type="OrthoDB" id="9812702at2"/>
<sequence>MHTYELMIISHGSLAEDTVQSVIDRFQKLVGDLGGSVDRVDHWGKREFAYEIDHMREGYYTVLDIQLPGDQLAELERQLHIADEVVRHKAIRPDLRTKKVG</sequence>
<dbReference type="NCBIfam" id="TIGR00166">
    <property type="entry name" value="S6"/>
    <property type="match status" value="1"/>
</dbReference>
<keyword evidence="4" id="KW-0699">rRNA-binding</keyword>
<name>A0A411YFK8_9ACTN</name>
<keyword evidence="4 5" id="KW-0689">Ribosomal protein</keyword>
<dbReference type="Gene3D" id="3.30.70.60">
    <property type="match status" value="1"/>
</dbReference>
<dbReference type="RefSeq" id="WP_131155041.1">
    <property type="nucleotide sequence ID" value="NZ_CP036402.1"/>
</dbReference>
<dbReference type="PANTHER" id="PTHR21011">
    <property type="entry name" value="MITOCHONDRIAL 28S RIBOSOMAL PROTEIN S6"/>
    <property type="match status" value="1"/>
</dbReference>
<gene>
    <name evidence="4 5" type="primary">rpsF</name>
    <name evidence="5" type="ORF">ER308_11055</name>
</gene>
<dbReference type="GO" id="GO:1990904">
    <property type="term" value="C:ribonucleoprotein complex"/>
    <property type="evidence" value="ECO:0007669"/>
    <property type="project" value="UniProtKB-KW"/>
</dbReference>
<dbReference type="GO" id="GO:0005737">
    <property type="term" value="C:cytoplasm"/>
    <property type="evidence" value="ECO:0007669"/>
    <property type="project" value="UniProtKB-ARBA"/>
</dbReference>
<accession>A0A411YFK8</accession>
<organism evidence="5 6">
    <name type="scientific">Egibacter rhizosphaerae</name>
    <dbReference type="NCBI Taxonomy" id="1670831"/>
    <lineage>
        <taxon>Bacteria</taxon>
        <taxon>Bacillati</taxon>
        <taxon>Actinomycetota</taxon>
        <taxon>Nitriliruptoria</taxon>
        <taxon>Egibacterales</taxon>
        <taxon>Egibacteraceae</taxon>
        <taxon>Egibacter</taxon>
    </lineage>
</organism>
<dbReference type="InterPro" id="IPR000529">
    <property type="entry name" value="Ribosomal_bS6"/>
</dbReference>
<evidence type="ECO:0000256" key="3">
    <source>
        <dbReference type="ARBA" id="ARBA00035294"/>
    </source>
</evidence>
<comment type="similarity">
    <text evidence="1 4">Belongs to the bacterial ribosomal protein bS6 family.</text>
</comment>
<dbReference type="GO" id="GO:0006412">
    <property type="term" value="P:translation"/>
    <property type="evidence" value="ECO:0007669"/>
    <property type="project" value="UniProtKB-UniRule"/>
</dbReference>
<keyword evidence="4" id="KW-0694">RNA-binding</keyword>
<reference evidence="5 6" key="1">
    <citation type="submission" date="2019-01" db="EMBL/GenBank/DDBJ databases">
        <title>Egibacter rhizosphaerae EGI 80759T.</title>
        <authorList>
            <person name="Chen D.-D."/>
            <person name="Tian Y."/>
            <person name="Jiao J.-Y."/>
            <person name="Zhang X.-T."/>
            <person name="Zhang Y.-G."/>
            <person name="Zhang Y."/>
            <person name="Xiao M."/>
            <person name="Shu W.-S."/>
            <person name="Li W.-J."/>
        </authorList>
    </citation>
    <scope>NUCLEOTIDE SEQUENCE [LARGE SCALE GENOMIC DNA]</scope>
    <source>
        <strain evidence="5 6">EGI 80759</strain>
    </source>
</reference>
<dbReference type="GO" id="GO:0003735">
    <property type="term" value="F:structural constituent of ribosome"/>
    <property type="evidence" value="ECO:0007669"/>
    <property type="project" value="InterPro"/>
</dbReference>
<dbReference type="GO" id="GO:0005840">
    <property type="term" value="C:ribosome"/>
    <property type="evidence" value="ECO:0007669"/>
    <property type="project" value="UniProtKB-KW"/>
</dbReference>
<dbReference type="Pfam" id="PF01250">
    <property type="entry name" value="Ribosomal_S6"/>
    <property type="match status" value="1"/>
</dbReference>
<dbReference type="HAMAP" id="MF_00360">
    <property type="entry name" value="Ribosomal_bS6"/>
    <property type="match status" value="1"/>
</dbReference>
<evidence type="ECO:0000256" key="2">
    <source>
        <dbReference type="ARBA" id="ARBA00035104"/>
    </source>
</evidence>
<dbReference type="GO" id="GO:0070181">
    <property type="term" value="F:small ribosomal subunit rRNA binding"/>
    <property type="evidence" value="ECO:0007669"/>
    <property type="project" value="TreeGrafter"/>
</dbReference>
<dbReference type="Proteomes" id="UP000291469">
    <property type="component" value="Chromosome"/>
</dbReference>
<evidence type="ECO:0000313" key="5">
    <source>
        <dbReference type="EMBL" id="QBI20044.1"/>
    </source>
</evidence>
<dbReference type="CDD" id="cd00473">
    <property type="entry name" value="bS6"/>
    <property type="match status" value="1"/>
</dbReference>
<dbReference type="InterPro" id="IPR020814">
    <property type="entry name" value="Ribosomal_S6_plastid/chlpt"/>
</dbReference>
<comment type="function">
    <text evidence="2 4">Binds together with bS18 to 16S ribosomal RNA.</text>
</comment>
<dbReference type="PANTHER" id="PTHR21011:SF1">
    <property type="entry name" value="SMALL RIBOSOMAL SUBUNIT PROTEIN BS6M"/>
    <property type="match status" value="1"/>
</dbReference>
<dbReference type="SUPFAM" id="SSF54995">
    <property type="entry name" value="Ribosomal protein S6"/>
    <property type="match status" value="1"/>
</dbReference>
<keyword evidence="6" id="KW-1185">Reference proteome</keyword>
<dbReference type="InterPro" id="IPR014717">
    <property type="entry name" value="Transl_elong_EF1B/ribsomal_bS6"/>
</dbReference>
<dbReference type="AlphaFoldDB" id="A0A411YFK8"/>
<dbReference type="EMBL" id="CP036402">
    <property type="protein sequence ID" value="QBI20044.1"/>
    <property type="molecule type" value="Genomic_DNA"/>
</dbReference>
<evidence type="ECO:0000313" key="6">
    <source>
        <dbReference type="Proteomes" id="UP000291469"/>
    </source>
</evidence>
<keyword evidence="4" id="KW-0687">Ribonucleoprotein</keyword>
<evidence type="ECO:0000256" key="1">
    <source>
        <dbReference type="ARBA" id="ARBA00009512"/>
    </source>
</evidence>
<evidence type="ECO:0000256" key="4">
    <source>
        <dbReference type="HAMAP-Rule" id="MF_00360"/>
    </source>
</evidence>
<protein>
    <recommendedName>
        <fullName evidence="3 4">Small ribosomal subunit protein bS6</fullName>
    </recommendedName>
</protein>
<dbReference type="KEGG" id="erz:ER308_11055"/>